<sequence>MGPKDSKSEEGRAQDPRADVRDLTKTQIPEERWLSNMSDAIEGIVCHWCFENGVDCTYKRLKPKRGRKRYRKGLNVFQISTTDKSSDGQTNDEVIPTAPTPPLEYPASPLSSTAPLEIVPAEEENACHSQIVPCPPALSSSLNSAASESSTSLELPTYEYDISSTASQNFPPDAVLVHEDSQIHHLSVHVLNMRLATQFAEPYAMESQDLNGQYVYNYEVEVPTTPQTIQEDTNSLFCPIPRKPFVKELRALIDQHCASSPQEQSIRTSLTPSLLQRPRVDVLRRPRSTFESYDADYTSTSGGLITNFSKALSSSPNSAASESSTSLELPTYEYNISSTASQNFPPDAVLVHEDSQIHHLSVNVLNMRLATQFAEPYAMEDLNGQYVYNYELEVVPTTPQTIQEDTNSLFCPIPRKPFVKELRALIDQHCASSPQEQSIRTSLTPSLLQRPHVDVLRRPRSTFESYDADYTSTSGGLITNFSKAQDPYPEARPPPQTHENDTPATAYYYTLSESVPVDFVTDRYLDYCNHIFATPNLNF</sequence>
<evidence type="ECO:0000256" key="1">
    <source>
        <dbReference type="SAM" id="MobiDB-lite"/>
    </source>
</evidence>
<dbReference type="AlphaFoldDB" id="A0A4S8LSF2"/>
<accession>A0A4S8LSF2</accession>
<feature type="region of interest" description="Disordered" evidence="1">
    <location>
        <begin position="1"/>
        <end position="26"/>
    </location>
</feature>
<gene>
    <name evidence="2" type="ORF">K435DRAFT_840593</name>
</gene>
<name>A0A4S8LSF2_DENBC</name>
<reference evidence="2 3" key="1">
    <citation type="journal article" date="2019" name="Nat. Ecol. Evol.">
        <title>Megaphylogeny resolves global patterns of mushroom evolution.</title>
        <authorList>
            <person name="Varga T."/>
            <person name="Krizsan K."/>
            <person name="Foldi C."/>
            <person name="Dima B."/>
            <person name="Sanchez-Garcia M."/>
            <person name="Sanchez-Ramirez S."/>
            <person name="Szollosi G.J."/>
            <person name="Szarkandi J.G."/>
            <person name="Papp V."/>
            <person name="Albert L."/>
            <person name="Andreopoulos W."/>
            <person name="Angelini C."/>
            <person name="Antonin V."/>
            <person name="Barry K.W."/>
            <person name="Bougher N.L."/>
            <person name="Buchanan P."/>
            <person name="Buyck B."/>
            <person name="Bense V."/>
            <person name="Catcheside P."/>
            <person name="Chovatia M."/>
            <person name="Cooper J."/>
            <person name="Damon W."/>
            <person name="Desjardin D."/>
            <person name="Finy P."/>
            <person name="Geml J."/>
            <person name="Haridas S."/>
            <person name="Hughes K."/>
            <person name="Justo A."/>
            <person name="Karasinski D."/>
            <person name="Kautmanova I."/>
            <person name="Kiss B."/>
            <person name="Kocsube S."/>
            <person name="Kotiranta H."/>
            <person name="LaButti K.M."/>
            <person name="Lechner B.E."/>
            <person name="Liimatainen K."/>
            <person name="Lipzen A."/>
            <person name="Lukacs Z."/>
            <person name="Mihaltcheva S."/>
            <person name="Morgado L.N."/>
            <person name="Niskanen T."/>
            <person name="Noordeloos M.E."/>
            <person name="Ohm R.A."/>
            <person name="Ortiz-Santana B."/>
            <person name="Ovrebo C."/>
            <person name="Racz N."/>
            <person name="Riley R."/>
            <person name="Savchenko A."/>
            <person name="Shiryaev A."/>
            <person name="Soop K."/>
            <person name="Spirin V."/>
            <person name="Szebenyi C."/>
            <person name="Tomsovsky M."/>
            <person name="Tulloss R.E."/>
            <person name="Uehling J."/>
            <person name="Grigoriev I.V."/>
            <person name="Vagvolgyi C."/>
            <person name="Papp T."/>
            <person name="Martin F.M."/>
            <person name="Miettinen O."/>
            <person name="Hibbett D.S."/>
            <person name="Nagy L.G."/>
        </authorList>
    </citation>
    <scope>NUCLEOTIDE SEQUENCE [LARGE SCALE GENOMIC DNA]</scope>
    <source>
        <strain evidence="2 3">CBS 962.96</strain>
    </source>
</reference>
<keyword evidence="3" id="KW-1185">Reference proteome</keyword>
<protein>
    <submittedName>
        <fullName evidence="2">Uncharacterized protein</fullName>
    </submittedName>
</protein>
<dbReference type="Proteomes" id="UP000297245">
    <property type="component" value="Unassembled WGS sequence"/>
</dbReference>
<organism evidence="2 3">
    <name type="scientific">Dendrothele bispora (strain CBS 962.96)</name>
    <dbReference type="NCBI Taxonomy" id="1314807"/>
    <lineage>
        <taxon>Eukaryota</taxon>
        <taxon>Fungi</taxon>
        <taxon>Dikarya</taxon>
        <taxon>Basidiomycota</taxon>
        <taxon>Agaricomycotina</taxon>
        <taxon>Agaricomycetes</taxon>
        <taxon>Agaricomycetidae</taxon>
        <taxon>Agaricales</taxon>
        <taxon>Agaricales incertae sedis</taxon>
        <taxon>Dendrothele</taxon>
    </lineage>
</organism>
<evidence type="ECO:0000313" key="2">
    <source>
        <dbReference type="EMBL" id="THU92407.1"/>
    </source>
</evidence>
<proteinExistence type="predicted"/>
<evidence type="ECO:0000313" key="3">
    <source>
        <dbReference type="Proteomes" id="UP000297245"/>
    </source>
</evidence>
<dbReference type="EMBL" id="ML179280">
    <property type="protein sequence ID" value="THU92407.1"/>
    <property type="molecule type" value="Genomic_DNA"/>
</dbReference>